<evidence type="ECO:0000256" key="5">
    <source>
        <dbReference type="SAM" id="Coils"/>
    </source>
</evidence>
<evidence type="ECO:0000256" key="3">
    <source>
        <dbReference type="ARBA" id="ARBA00023125"/>
    </source>
</evidence>
<dbReference type="InterPro" id="IPR000551">
    <property type="entry name" value="MerR-type_HTH_dom"/>
</dbReference>
<dbReference type="RefSeq" id="WP_076323458.1">
    <property type="nucleotide sequence ID" value="NZ_MRTF01000005.1"/>
</dbReference>
<evidence type="ECO:0000259" key="6">
    <source>
        <dbReference type="PROSITE" id="PS50937"/>
    </source>
</evidence>
<dbReference type="CDD" id="cd01107">
    <property type="entry name" value="HTH_BmrR"/>
    <property type="match status" value="1"/>
</dbReference>
<evidence type="ECO:0000256" key="2">
    <source>
        <dbReference type="ARBA" id="ARBA00023015"/>
    </source>
</evidence>
<dbReference type="SMART" id="SM00422">
    <property type="entry name" value="HTH_MERR"/>
    <property type="match status" value="1"/>
</dbReference>
<dbReference type="GO" id="GO:0003700">
    <property type="term" value="F:DNA-binding transcription factor activity"/>
    <property type="evidence" value="ECO:0007669"/>
    <property type="project" value="InterPro"/>
</dbReference>
<dbReference type="SMART" id="SM00871">
    <property type="entry name" value="AraC_E_bind"/>
    <property type="match status" value="1"/>
</dbReference>
<dbReference type="InterPro" id="IPR011256">
    <property type="entry name" value="Reg_factor_effector_dom_sf"/>
</dbReference>
<dbReference type="Proteomes" id="UP000187074">
    <property type="component" value="Unassembled WGS sequence"/>
</dbReference>
<dbReference type="Pfam" id="PF13411">
    <property type="entry name" value="MerR_1"/>
    <property type="match status" value="1"/>
</dbReference>
<proteinExistence type="predicted"/>
<dbReference type="AlphaFoldDB" id="A0A1R1B1E4"/>
<name>A0A1R1B1E4_PAELA</name>
<feature type="domain" description="HTH merR-type" evidence="6">
    <location>
        <begin position="1"/>
        <end position="71"/>
    </location>
</feature>
<dbReference type="STRING" id="1401.BK123_16450"/>
<dbReference type="EMBL" id="MRTF01000005">
    <property type="protein sequence ID" value="OME92201.1"/>
    <property type="molecule type" value="Genomic_DNA"/>
</dbReference>
<dbReference type="InterPro" id="IPR047057">
    <property type="entry name" value="MerR_fam"/>
</dbReference>
<reference evidence="7 8" key="1">
    <citation type="submission" date="2016-11" db="EMBL/GenBank/DDBJ databases">
        <title>Paenibacillus species isolates.</title>
        <authorList>
            <person name="Beno S.M."/>
        </authorList>
    </citation>
    <scope>NUCLEOTIDE SEQUENCE [LARGE SCALE GENOMIC DNA]</scope>
    <source>
        <strain evidence="7 8">FSL F4-0100</strain>
    </source>
</reference>
<keyword evidence="5" id="KW-0175">Coiled coil</keyword>
<evidence type="ECO:0000256" key="1">
    <source>
        <dbReference type="ARBA" id="ARBA00022491"/>
    </source>
</evidence>
<dbReference type="GO" id="GO:0003677">
    <property type="term" value="F:DNA binding"/>
    <property type="evidence" value="ECO:0007669"/>
    <property type="project" value="UniProtKB-KW"/>
</dbReference>
<accession>A0A1R1B1E4</accession>
<keyword evidence="2" id="KW-0805">Transcription regulation</keyword>
<sequence length="271" mass="32077">MFTIGEISKLFQIDIRTLRYYDDIDLFKPASVDNLTNYRYYSVDQFEQLNTILYLKALGIPLKDIKLFLDDREIEHILTLLKEQQRRTEEKIEEYQRIQAKIKSRIDQIEDASNKEELYKIREVELPERVMVLLKQKIHKSDNLDMPIRLLENSTKMKSTIFLGKVGLSISIDRLIQRKFDEYDSIFVIVEQESEHSSSEVEEKIWRKGTYTSIRFAGTHEDAAPYYRKLLDYIEEKGYTLIEDALEITYIDYGLTGDPSQFVTEIQMLAK</sequence>
<keyword evidence="4" id="KW-0804">Transcription</keyword>
<comment type="caution">
    <text evidence="7">The sequence shown here is derived from an EMBL/GenBank/DDBJ whole genome shotgun (WGS) entry which is preliminary data.</text>
</comment>
<evidence type="ECO:0000256" key="4">
    <source>
        <dbReference type="ARBA" id="ARBA00023163"/>
    </source>
</evidence>
<dbReference type="Pfam" id="PF06445">
    <property type="entry name" value="GyrI-like"/>
    <property type="match status" value="1"/>
</dbReference>
<evidence type="ECO:0000313" key="7">
    <source>
        <dbReference type="EMBL" id="OME92201.1"/>
    </source>
</evidence>
<feature type="coiled-coil region" evidence="5">
    <location>
        <begin position="78"/>
        <end position="115"/>
    </location>
</feature>
<evidence type="ECO:0000313" key="8">
    <source>
        <dbReference type="Proteomes" id="UP000187074"/>
    </source>
</evidence>
<dbReference type="InterPro" id="IPR010499">
    <property type="entry name" value="AraC_E-bd"/>
</dbReference>
<dbReference type="PANTHER" id="PTHR30204">
    <property type="entry name" value="REDOX-CYCLING DRUG-SENSING TRANSCRIPTIONAL ACTIVATOR SOXR"/>
    <property type="match status" value="1"/>
</dbReference>
<organism evidence="7 8">
    <name type="scientific">Paenibacillus lautus</name>
    <name type="common">Bacillus lautus</name>
    <dbReference type="NCBI Taxonomy" id="1401"/>
    <lineage>
        <taxon>Bacteria</taxon>
        <taxon>Bacillati</taxon>
        <taxon>Bacillota</taxon>
        <taxon>Bacilli</taxon>
        <taxon>Bacillales</taxon>
        <taxon>Paenibacillaceae</taxon>
        <taxon>Paenibacillus</taxon>
    </lineage>
</organism>
<dbReference type="Gene3D" id="1.10.1660.10">
    <property type="match status" value="1"/>
</dbReference>
<protein>
    <submittedName>
        <fullName evidence="7">MerR family transcriptional regulator</fullName>
    </submittedName>
</protein>
<dbReference type="SUPFAM" id="SSF55136">
    <property type="entry name" value="Probable bacterial effector-binding domain"/>
    <property type="match status" value="1"/>
</dbReference>
<gene>
    <name evidence="7" type="ORF">BK123_16450</name>
</gene>
<dbReference type="PANTHER" id="PTHR30204:SF69">
    <property type="entry name" value="MERR-FAMILY TRANSCRIPTIONAL REGULATOR"/>
    <property type="match status" value="1"/>
</dbReference>
<dbReference type="SUPFAM" id="SSF46955">
    <property type="entry name" value="Putative DNA-binding domain"/>
    <property type="match status" value="1"/>
</dbReference>
<dbReference type="Gene3D" id="3.20.80.10">
    <property type="entry name" value="Regulatory factor, effector binding domain"/>
    <property type="match status" value="1"/>
</dbReference>
<dbReference type="InterPro" id="IPR029442">
    <property type="entry name" value="GyrI-like"/>
</dbReference>
<dbReference type="InterPro" id="IPR009061">
    <property type="entry name" value="DNA-bd_dom_put_sf"/>
</dbReference>
<keyword evidence="1" id="KW-0678">Repressor</keyword>
<dbReference type="PROSITE" id="PS50937">
    <property type="entry name" value="HTH_MERR_2"/>
    <property type="match status" value="1"/>
</dbReference>
<keyword evidence="3" id="KW-0238">DNA-binding</keyword>
<dbReference type="OrthoDB" id="9773308at2"/>